<name>A0A0K1H025_9BETA</name>
<evidence type="ECO:0000313" key="1">
    <source>
        <dbReference type="EMBL" id="AKT72822.1"/>
    </source>
</evidence>
<reference evidence="1 2" key="1">
    <citation type="journal article" date="2016" name="BMC Genomics">
        <title>A novel strain of cynomolgus macaque cytomegalovirus: implications for host-virus co-evolution.</title>
        <authorList>
            <person name="Russell J.N."/>
            <person name="Marsh A.K."/>
            <person name="Willer D.O."/>
            <person name="Ambagala A.P."/>
            <person name="Dzamba M."/>
            <person name="Chan J.K."/>
            <person name="Pilon R."/>
            <person name="Fournier J."/>
            <person name="Brudno M."/>
            <person name="Antony J.M."/>
            <person name="Sandstrom P."/>
            <person name="Evans B.J."/>
            <person name="MacDonald K.S."/>
        </authorList>
    </citation>
    <scope>NUCLEOTIDE SEQUENCE [LARGE SCALE GENOMIC DNA]</scope>
    <source>
        <strain evidence="1">Mauritius</strain>
    </source>
</reference>
<sequence>MPRSAILFWLGARSAILNWHESMDAILNWNGSKTIWRLWNHANSIWPIWHRAKISWHRARSDILIWHRAKKFWQFAKFRFYLAPCQNRDFAFFGFPDTWGTRCATFGGPPIDGFSDNPGGMFLKSLAKCQVLRY</sequence>
<protein>
    <submittedName>
        <fullName evidence="1">Uncharacterized protein</fullName>
    </submittedName>
</protein>
<proteinExistence type="predicted"/>
<accession>A0A0K1H025</accession>
<organism evidence="1 2">
    <name type="scientific">Cynomolgus macaque cytomegalovirus strain Mauritius</name>
    <dbReference type="NCBI Taxonomy" id="1690255"/>
    <lineage>
        <taxon>Viruses</taxon>
        <taxon>Duplodnaviria</taxon>
        <taxon>Heunggongvirae</taxon>
        <taxon>Peploviricota</taxon>
        <taxon>Herviviricetes</taxon>
        <taxon>Herpesvirales</taxon>
        <taxon>Orthoherpesviridae</taxon>
        <taxon>Betaherpesvirinae</taxon>
        <taxon>Cytomegalovirus</taxon>
        <taxon>Cytomegalovirus macacinebeta3</taxon>
    </lineage>
</organism>
<dbReference type="Proteomes" id="UP000118435">
    <property type="component" value="Segment"/>
</dbReference>
<evidence type="ECO:0000313" key="2">
    <source>
        <dbReference type="Proteomes" id="UP000118435"/>
    </source>
</evidence>
<gene>
    <name evidence="1" type="primary">Cy171</name>
</gene>
<dbReference type="EMBL" id="KP796148">
    <property type="protein sequence ID" value="AKT72822.1"/>
    <property type="molecule type" value="Genomic_DNA"/>
</dbReference>